<dbReference type="InterPro" id="IPR051207">
    <property type="entry name" value="ComplexI_NDUFA9_subunit"/>
</dbReference>
<dbReference type="PANTHER" id="PTHR12126:SF11">
    <property type="entry name" value="NADH DEHYDROGENASE [UBIQUINONE] 1 ALPHA SUBCOMPLEX SUBUNIT 9, MITOCHONDRIAL"/>
    <property type="match status" value="1"/>
</dbReference>
<dbReference type="Proteomes" id="UP001364472">
    <property type="component" value="Unassembled WGS sequence"/>
</dbReference>
<dbReference type="GO" id="GO:0044877">
    <property type="term" value="F:protein-containing complex binding"/>
    <property type="evidence" value="ECO:0007669"/>
    <property type="project" value="TreeGrafter"/>
</dbReference>
<accession>A0AAW9R556</accession>
<dbReference type="RefSeq" id="WP_337335474.1">
    <property type="nucleotide sequence ID" value="NZ_JBBDHC010000011.1"/>
</dbReference>
<organism evidence="2 3">
    <name type="scientific">Denitratimonas tolerans</name>
    <dbReference type="NCBI Taxonomy" id="1338420"/>
    <lineage>
        <taxon>Bacteria</taxon>
        <taxon>Pseudomonadati</taxon>
        <taxon>Pseudomonadota</taxon>
        <taxon>Gammaproteobacteria</taxon>
        <taxon>Lysobacterales</taxon>
        <taxon>Lysobacteraceae</taxon>
        <taxon>Denitratimonas</taxon>
    </lineage>
</organism>
<evidence type="ECO:0000313" key="3">
    <source>
        <dbReference type="Proteomes" id="UP001364472"/>
    </source>
</evidence>
<gene>
    <name evidence="2" type="ORF">WB794_08750</name>
</gene>
<dbReference type="Pfam" id="PF13460">
    <property type="entry name" value="NAD_binding_10"/>
    <property type="match status" value="1"/>
</dbReference>
<keyword evidence="3" id="KW-1185">Reference proteome</keyword>
<name>A0AAW9R556_9GAMM</name>
<dbReference type="SUPFAM" id="SSF51735">
    <property type="entry name" value="NAD(P)-binding Rossmann-fold domains"/>
    <property type="match status" value="1"/>
</dbReference>
<comment type="caution">
    <text evidence="2">The sequence shown here is derived from an EMBL/GenBank/DDBJ whole genome shotgun (WGS) entry which is preliminary data.</text>
</comment>
<evidence type="ECO:0000313" key="2">
    <source>
        <dbReference type="EMBL" id="MEJ1249756.1"/>
    </source>
</evidence>
<evidence type="ECO:0000259" key="1">
    <source>
        <dbReference type="Pfam" id="PF13460"/>
    </source>
</evidence>
<feature type="domain" description="NAD(P)-binding" evidence="1">
    <location>
        <begin position="7"/>
        <end position="134"/>
    </location>
</feature>
<sequence>MRALVLGATGQIGRFLLPELLAQGFVIEAVSRQAQPAREGVTWSRFDLYAGGDAATAPDVVFSTGPLDGLLAWLGRTRHRPERIVAFSSTSAETKRDSPDAGERELAANLARAEAALEAFCEARRIGWTILRPTLVYGCGLDANLSRIAALARRWRVVPLSIDAVGLRQPVHAQDLAACAVRAAMRPQSAQRHYDLGGGEALSYREMVQRTVACIRPRGYLVLLPAWLFDGLMQTVSRFHAMSGAGRGVVERMRRDMVFDNAAAARDLDWNPRPYRPGAADFPNA</sequence>
<dbReference type="Gene3D" id="3.40.50.720">
    <property type="entry name" value="NAD(P)-binding Rossmann-like Domain"/>
    <property type="match status" value="1"/>
</dbReference>
<dbReference type="EMBL" id="JBBDHC010000011">
    <property type="protein sequence ID" value="MEJ1249756.1"/>
    <property type="molecule type" value="Genomic_DNA"/>
</dbReference>
<dbReference type="PANTHER" id="PTHR12126">
    <property type="entry name" value="NADH-UBIQUINONE OXIDOREDUCTASE 39 KDA SUBUNIT-RELATED"/>
    <property type="match status" value="1"/>
</dbReference>
<protein>
    <submittedName>
        <fullName evidence="2">NAD(P)H-binding protein</fullName>
    </submittedName>
</protein>
<dbReference type="AlphaFoldDB" id="A0AAW9R556"/>
<dbReference type="InterPro" id="IPR016040">
    <property type="entry name" value="NAD(P)-bd_dom"/>
</dbReference>
<dbReference type="InterPro" id="IPR036291">
    <property type="entry name" value="NAD(P)-bd_dom_sf"/>
</dbReference>
<proteinExistence type="predicted"/>
<reference evidence="2 3" key="1">
    <citation type="journal article" date="2016" name="Antonie Van Leeuwenhoek">
        <title>Denitratimonas tolerans gen. nov., sp. nov., a denitrifying bacterium isolated from a bioreactor for tannery wastewater treatment.</title>
        <authorList>
            <person name="Han S.I."/>
            <person name="Kim J.O."/>
            <person name="Lee Y.R."/>
            <person name="Ekpeghere K.I."/>
            <person name="Koh S.C."/>
            <person name="Whang K.S."/>
        </authorList>
    </citation>
    <scope>NUCLEOTIDE SEQUENCE [LARGE SCALE GENOMIC DNA]</scope>
    <source>
        <strain evidence="2 3">KACC 17565</strain>
    </source>
</reference>